<dbReference type="KEGG" id="red:roselon_03529"/>
<accession>W8RX43</accession>
<dbReference type="GO" id="GO:0006313">
    <property type="term" value="P:DNA transposition"/>
    <property type="evidence" value="ECO:0007669"/>
    <property type="project" value="InterPro"/>
</dbReference>
<name>W8RX43_9RHOB</name>
<gene>
    <name evidence="2" type="ORF">roselon_03529</name>
</gene>
<evidence type="ECO:0000259" key="1">
    <source>
        <dbReference type="Pfam" id="PF01609"/>
    </source>
</evidence>
<evidence type="ECO:0000313" key="3">
    <source>
        <dbReference type="Proteomes" id="UP000019593"/>
    </source>
</evidence>
<dbReference type="HOGENOM" id="CLU_2719810_0_0_5"/>
<dbReference type="OrthoDB" id="9774608at2"/>
<proteinExistence type="predicted"/>
<reference evidence="2 3" key="1">
    <citation type="submission" date="2013-03" db="EMBL/GenBank/DDBJ databases">
        <authorList>
            <person name="Fiebig A."/>
            <person name="Goeker M."/>
            <person name="Klenk H.-P.P."/>
        </authorList>
    </citation>
    <scope>NUCLEOTIDE SEQUENCE [LARGE SCALE GENOMIC DNA]</scope>
    <source>
        <strain evidence="3">DSM 19469</strain>
    </source>
</reference>
<keyword evidence="3" id="KW-1185">Reference proteome</keyword>
<evidence type="ECO:0000313" key="2">
    <source>
        <dbReference type="EMBL" id="AHM05784.1"/>
    </source>
</evidence>
<dbReference type="GO" id="GO:0003677">
    <property type="term" value="F:DNA binding"/>
    <property type="evidence" value="ECO:0007669"/>
    <property type="project" value="InterPro"/>
</dbReference>
<sequence length="72" mass="7525">MNGHRAGKGITLCSVTRVRTTIIDAPSIKKGTNGYTAMKAHVGVDVYTGIVHGLQATTAKVHDSFVCLAARG</sequence>
<dbReference type="AlphaFoldDB" id="W8RX43"/>
<dbReference type="Pfam" id="PF01609">
    <property type="entry name" value="DDE_Tnp_1"/>
    <property type="match status" value="1"/>
</dbReference>
<dbReference type="InterPro" id="IPR002559">
    <property type="entry name" value="Transposase_11"/>
</dbReference>
<organism evidence="2 3">
    <name type="scientific">Roseicyclus elongatus DSM 19469</name>
    <dbReference type="NCBI Taxonomy" id="1294273"/>
    <lineage>
        <taxon>Bacteria</taxon>
        <taxon>Pseudomonadati</taxon>
        <taxon>Pseudomonadota</taxon>
        <taxon>Alphaproteobacteria</taxon>
        <taxon>Rhodobacterales</taxon>
        <taxon>Roseobacteraceae</taxon>
        <taxon>Roseicyclus</taxon>
    </lineage>
</organism>
<dbReference type="Proteomes" id="UP000019593">
    <property type="component" value="Chromosome"/>
</dbReference>
<dbReference type="GO" id="GO:0004803">
    <property type="term" value="F:transposase activity"/>
    <property type="evidence" value="ECO:0007669"/>
    <property type="project" value="InterPro"/>
</dbReference>
<feature type="domain" description="Transposase IS4-like" evidence="1">
    <location>
        <begin position="21"/>
        <end position="64"/>
    </location>
</feature>
<dbReference type="RefSeq" id="WP_025313401.1">
    <property type="nucleotide sequence ID" value="NZ_CP004372.1"/>
</dbReference>
<dbReference type="EMBL" id="CP004372">
    <property type="protein sequence ID" value="AHM05784.1"/>
    <property type="molecule type" value="Genomic_DNA"/>
</dbReference>
<protein>
    <submittedName>
        <fullName evidence="2">ISMca7, transposase</fullName>
    </submittedName>
</protein>